<dbReference type="EMBL" id="LUHQ01000001">
    <property type="protein sequence ID" value="OAP18483.1"/>
    <property type="molecule type" value="Genomic_DNA"/>
</dbReference>
<dbReference type="InterPro" id="IPR050354">
    <property type="entry name" value="F-box/kelch-repeat_ARATH"/>
</dbReference>
<dbReference type="SMART" id="SM00256">
    <property type="entry name" value="FBOX"/>
    <property type="match status" value="1"/>
</dbReference>
<feature type="domain" description="F-box" evidence="1">
    <location>
        <begin position="8"/>
        <end position="54"/>
    </location>
</feature>
<dbReference type="PANTHER" id="PTHR24414">
    <property type="entry name" value="F-BOX/KELCH-REPEAT PROTEIN SKIP4"/>
    <property type="match status" value="1"/>
</dbReference>
<proteinExistence type="predicted"/>
<name>A0A178WLV9_ARATH</name>
<dbReference type="SUPFAM" id="SSF117281">
    <property type="entry name" value="Kelch motif"/>
    <property type="match status" value="1"/>
</dbReference>
<dbReference type="CDD" id="cd22152">
    <property type="entry name" value="F-box_AtAFR-like"/>
    <property type="match status" value="1"/>
</dbReference>
<dbReference type="Pfam" id="PF00646">
    <property type="entry name" value="F-box"/>
    <property type="match status" value="1"/>
</dbReference>
<evidence type="ECO:0000259" key="1">
    <source>
        <dbReference type="PROSITE" id="PS50181"/>
    </source>
</evidence>
<dbReference type="InterPro" id="IPR015915">
    <property type="entry name" value="Kelch-typ_b-propeller"/>
</dbReference>
<evidence type="ECO:0000313" key="2">
    <source>
        <dbReference type="EMBL" id="OAP18483.1"/>
    </source>
</evidence>
<dbReference type="ExpressionAtlas" id="A0A178WLV9">
    <property type="expression patterns" value="differential"/>
</dbReference>
<organism evidence="2 3">
    <name type="scientific">Arabidopsis thaliana</name>
    <name type="common">Mouse-ear cress</name>
    <dbReference type="NCBI Taxonomy" id="3702"/>
    <lineage>
        <taxon>Eukaryota</taxon>
        <taxon>Viridiplantae</taxon>
        <taxon>Streptophyta</taxon>
        <taxon>Embryophyta</taxon>
        <taxon>Tracheophyta</taxon>
        <taxon>Spermatophyta</taxon>
        <taxon>Magnoliopsida</taxon>
        <taxon>eudicotyledons</taxon>
        <taxon>Gunneridae</taxon>
        <taxon>Pentapetalae</taxon>
        <taxon>rosids</taxon>
        <taxon>malvids</taxon>
        <taxon>Brassicales</taxon>
        <taxon>Brassicaceae</taxon>
        <taxon>Camelineae</taxon>
        <taxon>Arabidopsis</taxon>
    </lineage>
</organism>
<dbReference type="InterPro" id="IPR001810">
    <property type="entry name" value="F-box_dom"/>
</dbReference>
<sequence>MKKNKVPTELIFSLPNDLLVNILARVSRLDYPILSLVSKRFSSVLTLPELYQTRSLVGLTENCLYVCLLSSRADRIPSWFKLCRRPILASDTRKSSGYVLATIPIPHSPPLHRSSLVAVGSNIYNIGGSISQSQSSSVSILDCWSHTWLEGPSMQVEREYPSASLLDGKIYVTGGCRLTFHGCGDQTDNVVVDGKLHSCGGYKGVAYNPNDGRWDSLGSEMNLGLKWSSSCVIENVIYYYYHNENIKWYDTKVRSWRTLNGLKTLPRFARYANVRLADYGGKMALFWDKFTGCGNQNRMIWCAIIALERRNNEEIWGNVEWSDAVLPHQVPMAYVFEYVVAVNV</sequence>
<dbReference type="InterPro" id="IPR036047">
    <property type="entry name" value="F-box-like_dom_sf"/>
</dbReference>
<dbReference type="PROSITE" id="PS50181">
    <property type="entry name" value="FBOX"/>
    <property type="match status" value="1"/>
</dbReference>
<dbReference type="SUPFAM" id="SSF81383">
    <property type="entry name" value="F-box domain"/>
    <property type="match status" value="1"/>
</dbReference>
<dbReference type="Gene3D" id="2.120.10.80">
    <property type="entry name" value="Kelch-type beta propeller"/>
    <property type="match status" value="1"/>
</dbReference>
<dbReference type="Proteomes" id="UP000078284">
    <property type="component" value="Chromosome 1"/>
</dbReference>
<reference evidence="3" key="1">
    <citation type="journal article" date="2016" name="Proc. Natl. Acad. Sci. U.S.A.">
        <title>Chromosome-level assembly of Arabidopsis thaliana Ler reveals the extent of translocation and inversion polymorphisms.</title>
        <authorList>
            <person name="Zapata L."/>
            <person name="Ding J."/>
            <person name="Willing E.M."/>
            <person name="Hartwig B."/>
            <person name="Bezdan D."/>
            <person name="Jiao W.B."/>
            <person name="Patel V."/>
            <person name="Velikkakam James G."/>
            <person name="Koornneef M."/>
            <person name="Ossowski S."/>
            <person name="Schneeberger K."/>
        </authorList>
    </citation>
    <scope>NUCLEOTIDE SEQUENCE [LARGE SCALE GENOMIC DNA]</scope>
    <source>
        <strain evidence="3">cv. Landsberg erecta</strain>
    </source>
</reference>
<dbReference type="Pfam" id="PF25210">
    <property type="entry name" value="Kelch_FKB95"/>
    <property type="match status" value="2"/>
</dbReference>
<dbReference type="AlphaFoldDB" id="A0A178WLV9"/>
<gene>
    <name evidence="2" type="ordered locus">AXX17_At1g20900</name>
</gene>
<evidence type="ECO:0000313" key="3">
    <source>
        <dbReference type="Proteomes" id="UP000078284"/>
    </source>
</evidence>
<dbReference type="InterPro" id="IPR057499">
    <property type="entry name" value="Kelch_FKB95"/>
</dbReference>
<accession>A0A178WLV9</accession>
<protein>
    <recommendedName>
        <fullName evidence="1">F-box domain-containing protein</fullName>
    </recommendedName>
</protein>
<dbReference type="PANTHER" id="PTHR24414:SF184">
    <property type="entry name" value="GALACTOSE OXIDASE_KELCH REPEAT SUPERFAMILY PROTEIN"/>
    <property type="match status" value="1"/>
</dbReference>
<comment type="caution">
    <text evidence="2">The sequence shown here is derived from an EMBL/GenBank/DDBJ whole genome shotgun (WGS) entry which is preliminary data.</text>
</comment>